<proteinExistence type="predicted"/>
<reference evidence="1 2" key="1">
    <citation type="journal article" date="2010" name="PLoS Genet.">
        <title>Analysis of the Legionella longbeachae genome and transcriptome uncovers unique strategies to cause Legionnaires' disease.</title>
        <authorList>
            <person name="Cazalet C."/>
            <person name="Gomez-Valero L."/>
            <person name="Rusniok C."/>
            <person name="Lomma M."/>
            <person name="Dervins-Ravault D."/>
            <person name="Newton H."/>
            <person name="Sansom F."/>
            <person name="Jarraud S."/>
            <person name="Zidane N."/>
            <person name="Ma L."/>
            <person name="Bouchier C."/>
            <person name="Etienne J."/>
            <person name="Hartland E."/>
            <person name="Buchrieser C."/>
        </authorList>
    </citation>
    <scope>NUCLEOTIDE SEQUENCE [LARGE SCALE GENOMIC DNA]</scope>
    <source>
        <strain evidence="1 2">NSW150</strain>
    </source>
</reference>
<sequence length="262" mass="30169">MKKTFDLLAKLNIDELNKLKDPQNSKELQDFIRQLNKDFKKYVAPGYFDPMKQADNWLAQVRNLALQGHKGINQASMVKIDKINELYGGMNEVAFITLDMYQTIDTVKHEVERDATLGVVRKAIRDADIKSIIKDYKEHLKGKLEQEGLKKTPEGDIVTLNNEKVFTPKQQKLINRYNAISGVNADFESKKELSEVEISTAKKALQTCLENKPEWSERPFLQKLTDVLSIGFKPLYRAFFSKESKMEEQLDKQLDESTKHGL</sequence>
<dbReference type="Proteomes" id="UP000001060">
    <property type="component" value="Chromosome"/>
</dbReference>
<dbReference type="KEGG" id="llo:LLO_0105"/>
<keyword evidence="2" id="KW-1185">Reference proteome</keyword>
<evidence type="ECO:0000313" key="1">
    <source>
        <dbReference type="EMBL" id="CBJ10431.1"/>
    </source>
</evidence>
<name>D3HNG8_LEGLN</name>
<dbReference type="RefSeq" id="WP_003633647.1">
    <property type="nucleotide sequence ID" value="NC_013861.1"/>
</dbReference>
<dbReference type="EMBL" id="FN650140">
    <property type="protein sequence ID" value="CBJ10431.1"/>
    <property type="molecule type" value="Genomic_DNA"/>
</dbReference>
<evidence type="ECO:0000313" key="2">
    <source>
        <dbReference type="Proteomes" id="UP000001060"/>
    </source>
</evidence>
<dbReference type="eggNOG" id="ENOG5032DF4">
    <property type="taxonomic scope" value="Bacteria"/>
</dbReference>
<gene>
    <name evidence="1" type="ordered locus">LLO_0105</name>
</gene>
<organism evidence="1 2">
    <name type="scientific">Legionella longbeachae serogroup 1 (strain NSW150)</name>
    <dbReference type="NCBI Taxonomy" id="661367"/>
    <lineage>
        <taxon>Bacteria</taxon>
        <taxon>Pseudomonadati</taxon>
        <taxon>Pseudomonadota</taxon>
        <taxon>Gammaproteobacteria</taxon>
        <taxon>Legionellales</taxon>
        <taxon>Legionellaceae</taxon>
        <taxon>Legionella</taxon>
    </lineage>
</organism>
<dbReference type="HOGENOM" id="CLU_1060880_0_0_6"/>
<protein>
    <submittedName>
        <fullName evidence="1">Putative membrane protein</fullName>
    </submittedName>
</protein>
<dbReference type="AlphaFoldDB" id="D3HNG8"/>
<accession>D3HNG8</accession>
<dbReference type="OrthoDB" id="5654418at2"/>
<dbReference type="GeneID" id="40924331"/>